<dbReference type="Gene3D" id="4.10.240.10">
    <property type="entry name" value="Zn(2)-C6 fungal-type DNA-binding domain"/>
    <property type="match status" value="1"/>
</dbReference>
<dbReference type="InterPro" id="IPR050675">
    <property type="entry name" value="OAF3"/>
</dbReference>
<protein>
    <submittedName>
        <fullName evidence="7">Xylanolytic transcriptional activator xlnR</fullName>
    </submittedName>
</protein>
<organism evidence="7 8">
    <name type="scientific">Hondaea fermentalgiana</name>
    <dbReference type="NCBI Taxonomy" id="2315210"/>
    <lineage>
        <taxon>Eukaryota</taxon>
        <taxon>Sar</taxon>
        <taxon>Stramenopiles</taxon>
        <taxon>Bigyra</taxon>
        <taxon>Labyrinthulomycetes</taxon>
        <taxon>Thraustochytrida</taxon>
        <taxon>Thraustochytriidae</taxon>
        <taxon>Hondaea</taxon>
    </lineage>
</organism>
<dbReference type="Pfam" id="PF00172">
    <property type="entry name" value="Zn_clus"/>
    <property type="match status" value="1"/>
</dbReference>
<proteinExistence type="predicted"/>
<accession>A0A2R5G846</accession>
<dbReference type="OrthoDB" id="4151048at2759"/>
<dbReference type="SUPFAM" id="SSF57701">
    <property type="entry name" value="Zn2/Cys6 DNA-binding domain"/>
    <property type="match status" value="1"/>
</dbReference>
<keyword evidence="1" id="KW-0805">Transcription regulation</keyword>
<dbReference type="GO" id="GO:0003677">
    <property type="term" value="F:DNA binding"/>
    <property type="evidence" value="ECO:0007669"/>
    <property type="project" value="UniProtKB-KW"/>
</dbReference>
<evidence type="ECO:0000256" key="1">
    <source>
        <dbReference type="ARBA" id="ARBA00023015"/>
    </source>
</evidence>
<evidence type="ECO:0000259" key="6">
    <source>
        <dbReference type="PROSITE" id="PS50048"/>
    </source>
</evidence>
<dbReference type="GO" id="GO:0000981">
    <property type="term" value="F:DNA-binding transcription factor activity, RNA polymerase II-specific"/>
    <property type="evidence" value="ECO:0007669"/>
    <property type="project" value="InterPro"/>
</dbReference>
<dbReference type="GO" id="GO:0008270">
    <property type="term" value="F:zinc ion binding"/>
    <property type="evidence" value="ECO:0007669"/>
    <property type="project" value="InterPro"/>
</dbReference>
<dbReference type="SMART" id="SM00066">
    <property type="entry name" value="GAL4"/>
    <property type="match status" value="1"/>
</dbReference>
<feature type="region of interest" description="Disordered" evidence="5">
    <location>
        <begin position="465"/>
        <end position="552"/>
    </location>
</feature>
<feature type="compositionally biased region" description="Basic and acidic residues" evidence="5">
    <location>
        <begin position="465"/>
        <end position="485"/>
    </location>
</feature>
<dbReference type="InterPro" id="IPR001138">
    <property type="entry name" value="Zn2Cys6_DnaBD"/>
</dbReference>
<reference evidence="7 8" key="1">
    <citation type="submission" date="2017-12" db="EMBL/GenBank/DDBJ databases">
        <title>Sequencing, de novo assembly and annotation of complete genome of a new Thraustochytrid species, strain FCC1311.</title>
        <authorList>
            <person name="Sedici K."/>
            <person name="Godart F."/>
            <person name="Aiese Cigliano R."/>
            <person name="Sanseverino W."/>
            <person name="Barakat M."/>
            <person name="Ortet P."/>
            <person name="Marechal E."/>
            <person name="Cagnac O."/>
            <person name="Amato A."/>
        </authorList>
    </citation>
    <scope>NUCLEOTIDE SEQUENCE [LARGE SCALE GENOMIC DNA]</scope>
</reference>
<keyword evidence="4" id="KW-0539">Nucleus</keyword>
<dbReference type="AlphaFoldDB" id="A0A2R5G846"/>
<evidence type="ECO:0000313" key="7">
    <source>
        <dbReference type="EMBL" id="GBG27160.1"/>
    </source>
</evidence>
<keyword evidence="2" id="KW-0238">DNA-binding</keyword>
<dbReference type="PROSITE" id="PS00463">
    <property type="entry name" value="ZN2_CY6_FUNGAL_1"/>
    <property type="match status" value="1"/>
</dbReference>
<feature type="region of interest" description="Disordered" evidence="5">
    <location>
        <begin position="646"/>
        <end position="669"/>
    </location>
</feature>
<keyword evidence="8" id="KW-1185">Reference proteome</keyword>
<dbReference type="PROSITE" id="PS50048">
    <property type="entry name" value="ZN2_CY6_FUNGAL_2"/>
    <property type="match status" value="1"/>
</dbReference>
<evidence type="ECO:0000256" key="3">
    <source>
        <dbReference type="ARBA" id="ARBA00023163"/>
    </source>
</evidence>
<gene>
    <name evidence="7" type="ORF">FCC1311_033832</name>
</gene>
<evidence type="ECO:0000313" key="8">
    <source>
        <dbReference type="Proteomes" id="UP000241890"/>
    </source>
</evidence>
<evidence type="ECO:0000256" key="2">
    <source>
        <dbReference type="ARBA" id="ARBA00023125"/>
    </source>
</evidence>
<keyword evidence="3" id="KW-0804">Transcription</keyword>
<dbReference type="CDD" id="cd00067">
    <property type="entry name" value="GAL4"/>
    <property type="match status" value="1"/>
</dbReference>
<dbReference type="InParanoid" id="A0A2R5G846"/>
<dbReference type="PANTHER" id="PTHR31069:SF31">
    <property type="entry name" value="MONODICTYPHENONE CLUSTER TRANSCRIPTION FACTOR-RELATED"/>
    <property type="match status" value="1"/>
</dbReference>
<dbReference type="EMBL" id="BEYU01000028">
    <property type="protein sequence ID" value="GBG27160.1"/>
    <property type="molecule type" value="Genomic_DNA"/>
</dbReference>
<dbReference type="InterPro" id="IPR036864">
    <property type="entry name" value="Zn2-C6_fun-type_DNA-bd_sf"/>
</dbReference>
<feature type="domain" description="Zn(2)-C6 fungal-type" evidence="6">
    <location>
        <begin position="14"/>
        <end position="43"/>
    </location>
</feature>
<evidence type="ECO:0000256" key="5">
    <source>
        <dbReference type="SAM" id="MobiDB-lite"/>
    </source>
</evidence>
<evidence type="ECO:0000256" key="4">
    <source>
        <dbReference type="ARBA" id="ARBA00023242"/>
    </source>
</evidence>
<sequence length="669" mass="74549">MEFRSDLRLTLKSSCDACTGSKVKCSGEDPCSRCVRKGIQCFYSPKKKRGPVKKRERAALVANQPMVVSTNLSGNKQMSSLGSHERRSWSVFFTLYKHYAVSCSLFWFNRQLHKMRQYLIKKNKVDALKRLSAWMDALNIDVDELAGKVEACHIKIRQWGKEGQAKADAIADVNTPINFDNEGTARHLNHGNPFHLRVKGHRTSPSSESGDSTEIVDVDMPPGSNAVQQTALLGGFSEHEAHLRFKVDYMAPGAESKVTVTRQFEQLMGYGGEEIERNLRDSGGGFLPWGGDVLSRILVTEADLLSFVQVTAIKFNTLGKPEAYPICREVPSVHLFKINWKDSKQNGPVDCIVKCVHREFISDEESSLSVFMSFSPMGGPMAAPAPSLPIDSRFTVIEDEVALPPKRFKQAEPNPNDAEAASMHAGSDRRSDASAAPRPHVKYELPPSEKSPVIYDYIGAKGEIDNLGERSNESPADQEHQEHRSHQSQHQPQRYDSQGLQHSFGDYRGQDSQQPQQHQDYHHQQQHQQHYSGQQDHHQHYQGPVQDHHHHHEADELGLAGIAEHVPIEHEAWPSKQYSADGTDALFSPKETLSSDSTISAHNELEAGEDMLNLDLPLVDSSDEESLELEDDGQWLEELLKWTGPAVNRDSEPPAAPSVGAGATAEART</sequence>
<name>A0A2R5G846_9STRA</name>
<dbReference type="PANTHER" id="PTHR31069">
    <property type="entry name" value="OLEATE-ACTIVATED TRANSCRIPTION FACTOR 1-RELATED"/>
    <property type="match status" value="1"/>
</dbReference>
<dbReference type="Proteomes" id="UP000241890">
    <property type="component" value="Unassembled WGS sequence"/>
</dbReference>
<feature type="region of interest" description="Disordered" evidence="5">
    <location>
        <begin position="404"/>
        <end position="448"/>
    </location>
</feature>
<comment type="caution">
    <text evidence="7">The sequence shown here is derived from an EMBL/GenBank/DDBJ whole genome shotgun (WGS) entry which is preliminary data.</text>
</comment>